<dbReference type="InterPro" id="IPR046864">
    <property type="entry name" value="VasX_N"/>
</dbReference>
<reference evidence="2 3" key="1">
    <citation type="submission" date="2018-08" db="EMBL/GenBank/DDBJ databases">
        <title>Draft genome sequence of the cyanotroph, Pseudomonas monteilii BCN3.</title>
        <authorList>
            <person name="Jones L.B."/>
            <person name="Kunz D.A."/>
        </authorList>
    </citation>
    <scope>NUCLEOTIDE SEQUENCE [LARGE SCALE GENOMIC DNA]</scope>
    <source>
        <strain evidence="2 3">BCN3</strain>
    </source>
</reference>
<protein>
    <recommendedName>
        <fullName evidence="1">Toxin VasX N-terminal region domain-containing protein</fullName>
    </recommendedName>
</protein>
<sequence length="201" mass="21926">MTNASVSSSTSDPACSARVPILPIRYAIVPRTADATACRYADSGFNLDQGFAPLQHSAYTLRALRPGYGPKLLPAEQALSLGITKIDTKWHRNNHWSSPNWTAITHNEVATPQTTVEFTVLLPGFRLGVSEWSGSLNTHRENRGMDVAPIAPTSHIVGAGLVLHFDNTLANQNHVSLQIADSANQRLDEGNETLSIFRLDR</sequence>
<name>A0A399M7Z2_9PSED</name>
<proteinExistence type="predicted"/>
<accession>A0A399M7Z2</accession>
<evidence type="ECO:0000259" key="1">
    <source>
        <dbReference type="Pfam" id="PF20249"/>
    </source>
</evidence>
<feature type="domain" description="Toxin VasX N-terminal region" evidence="1">
    <location>
        <begin position="13"/>
        <end position="68"/>
    </location>
</feature>
<dbReference type="AlphaFoldDB" id="A0A399M7Z2"/>
<dbReference type="Proteomes" id="UP000265875">
    <property type="component" value="Unassembled WGS sequence"/>
</dbReference>
<evidence type="ECO:0000313" key="2">
    <source>
        <dbReference type="EMBL" id="RII77913.1"/>
    </source>
</evidence>
<evidence type="ECO:0000313" key="3">
    <source>
        <dbReference type="Proteomes" id="UP000265875"/>
    </source>
</evidence>
<comment type="caution">
    <text evidence="2">The sequence shown here is derived from an EMBL/GenBank/DDBJ whole genome shotgun (WGS) entry which is preliminary data.</text>
</comment>
<dbReference type="EMBL" id="QWLL01000023">
    <property type="protein sequence ID" value="RII77913.1"/>
    <property type="molecule type" value="Genomic_DNA"/>
</dbReference>
<gene>
    <name evidence="2" type="ORF">D0894_10535</name>
</gene>
<dbReference type="Pfam" id="PF20249">
    <property type="entry name" value="VasX_N"/>
    <property type="match status" value="1"/>
</dbReference>
<organism evidence="2 3">
    <name type="scientific">Pseudomonas monteilii</name>
    <dbReference type="NCBI Taxonomy" id="76759"/>
    <lineage>
        <taxon>Bacteria</taxon>
        <taxon>Pseudomonadati</taxon>
        <taxon>Pseudomonadota</taxon>
        <taxon>Gammaproteobacteria</taxon>
        <taxon>Pseudomonadales</taxon>
        <taxon>Pseudomonadaceae</taxon>
        <taxon>Pseudomonas</taxon>
    </lineage>
</organism>